<accession>W9AIZ4</accession>
<proteinExistence type="predicted"/>
<organism evidence="1 2">
    <name type="scientific">Mycolicibacterium cosmeticum</name>
    <dbReference type="NCBI Taxonomy" id="258533"/>
    <lineage>
        <taxon>Bacteria</taxon>
        <taxon>Bacillati</taxon>
        <taxon>Actinomycetota</taxon>
        <taxon>Actinomycetes</taxon>
        <taxon>Mycobacteriales</taxon>
        <taxon>Mycobacteriaceae</taxon>
        <taxon>Mycolicibacterium</taxon>
    </lineage>
</organism>
<protein>
    <submittedName>
        <fullName evidence="1">Uncharacterized protein</fullName>
    </submittedName>
</protein>
<evidence type="ECO:0000313" key="2">
    <source>
        <dbReference type="Proteomes" id="UP000028870"/>
    </source>
</evidence>
<dbReference type="AlphaFoldDB" id="W9AIZ4"/>
<evidence type="ECO:0000313" key="1">
    <source>
        <dbReference type="EMBL" id="CDO05443.1"/>
    </source>
</evidence>
<keyword evidence="2" id="KW-1185">Reference proteome</keyword>
<reference evidence="1" key="1">
    <citation type="submission" date="2014-03" db="EMBL/GenBank/DDBJ databases">
        <title>Draft Genome Sequence of Mycobacterium cosmeticum DSM 44829.</title>
        <authorList>
            <person name="Croce O."/>
            <person name="Robert C."/>
            <person name="Raoult D."/>
            <person name="Drancourt M."/>
        </authorList>
    </citation>
    <scope>NUCLEOTIDE SEQUENCE [LARGE SCALE GENOMIC DNA]</scope>
    <source>
        <strain evidence="1">DSM 44829</strain>
    </source>
</reference>
<dbReference type="EMBL" id="CCBB010000001">
    <property type="protein sequence ID" value="CDO05443.1"/>
    <property type="molecule type" value="Genomic_DNA"/>
</dbReference>
<comment type="caution">
    <text evidence="1">The sequence shown here is derived from an EMBL/GenBank/DDBJ whole genome shotgun (WGS) entry which is preliminary data.</text>
</comment>
<sequence length="165" mass="17617">MVVRSAHDGSLSTSPAYAYLHQQGPGGKSRVVLGVIDGVELVAADSLDGTLGILGSDTRLTLLQSRHKDEAPKEAVERFVSAVERFVMDECELTPGSLTGSTPTEVFDAYRAWATPRGEVVMSQNKFSRELTARLGVKSRTAAGRRMYAGLALKGAGPANELHLC</sequence>
<gene>
    <name evidence="1" type="ORF">BN977_00212</name>
</gene>
<dbReference type="Proteomes" id="UP000028870">
    <property type="component" value="Unassembled WGS sequence"/>
</dbReference>
<reference evidence="1" key="2">
    <citation type="submission" date="2014-03" db="EMBL/GenBank/DDBJ databases">
        <authorList>
            <person name="Urmite Genomes"/>
        </authorList>
    </citation>
    <scope>NUCLEOTIDE SEQUENCE</scope>
    <source>
        <strain evidence="1">DSM 44829</strain>
    </source>
</reference>
<name>W9AIZ4_MYCCO</name>